<sequence>MTERFDKFKASLAEKLPGFRVKYKDESTFMKIIGALLFFNKSFMTGFVTTIGYTVYLPTRSYTDRGSASITLAHEYRHAKDASKITRILFSMLYLLPQLLAVPGILATLILIPLLLFSVIFWSWWLLPLMLTSLFATPLPAYFRMKNEVNSYSMNLFMLNELQKEHGVSEEDRRRTLSASIGRYNNNFTGPGYYYMWPFGVKERLEENADKILSGEILKDHEVYQEALDALKESKS</sequence>
<organism evidence="2">
    <name type="scientific">marine sediment metagenome</name>
    <dbReference type="NCBI Taxonomy" id="412755"/>
    <lineage>
        <taxon>unclassified sequences</taxon>
        <taxon>metagenomes</taxon>
        <taxon>ecological metagenomes</taxon>
    </lineage>
</organism>
<feature type="transmembrane region" description="Helical" evidence="1">
    <location>
        <begin position="93"/>
        <end position="116"/>
    </location>
</feature>
<evidence type="ECO:0000256" key="1">
    <source>
        <dbReference type="SAM" id="Phobius"/>
    </source>
</evidence>
<keyword evidence="1" id="KW-0812">Transmembrane</keyword>
<feature type="transmembrane region" description="Helical" evidence="1">
    <location>
        <begin position="122"/>
        <end position="143"/>
    </location>
</feature>
<keyword evidence="1" id="KW-1133">Transmembrane helix</keyword>
<evidence type="ECO:0000313" key="2">
    <source>
        <dbReference type="EMBL" id="KKN70833.1"/>
    </source>
</evidence>
<feature type="transmembrane region" description="Helical" evidence="1">
    <location>
        <begin position="32"/>
        <end position="56"/>
    </location>
</feature>
<gene>
    <name evidence="2" type="ORF">LCGC14_0427250</name>
</gene>
<accession>A0A0F9VYP1</accession>
<comment type="caution">
    <text evidence="2">The sequence shown here is derived from an EMBL/GenBank/DDBJ whole genome shotgun (WGS) entry which is preliminary data.</text>
</comment>
<reference evidence="2" key="1">
    <citation type="journal article" date="2015" name="Nature">
        <title>Complex archaea that bridge the gap between prokaryotes and eukaryotes.</title>
        <authorList>
            <person name="Spang A."/>
            <person name="Saw J.H."/>
            <person name="Jorgensen S.L."/>
            <person name="Zaremba-Niedzwiedzka K."/>
            <person name="Martijn J."/>
            <person name="Lind A.E."/>
            <person name="van Eijk R."/>
            <person name="Schleper C."/>
            <person name="Guy L."/>
            <person name="Ettema T.J."/>
        </authorList>
    </citation>
    <scope>NUCLEOTIDE SEQUENCE</scope>
</reference>
<dbReference type="AlphaFoldDB" id="A0A0F9VYP1"/>
<name>A0A0F9VYP1_9ZZZZ</name>
<protein>
    <submittedName>
        <fullName evidence="2">Uncharacterized protein</fullName>
    </submittedName>
</protein>
<proteinExistence type="predicted"/>
<dbReference type="EMBL" id="LAZR01000396">
    <property type="protein sequence ID" value="KKN70833.1"/>
    <property type="molecule type" value="Genomic_DNA"/>
</dbReference>
<keyword evidence="1" id="KW-0472">Membrane</keyword>